<reference evidence="2" key="1">
    <citation type="submission" date="2014-09" db="EMBL/GenBank/DDBJ databases">
        <authorList>
            <person name="Magalhaes I.L.F."/>
            <person name="Oliveira U."/>
            <person name="Santos F.R."/>
            <person name="Vidigal T.H.D.A."/>
            <person name="Brescovit A.D."/>
            <person name="Santos A.J."/>
        </authorList>
    </citation>
    <scope>NUCLEOTIDE SEQUENCE</scope>
    <source>
        <tissue evidence="2">Shoot tissue taken approximately 20 cm above the soil surface</tissue>
    </source>
</reference>
<feature type="region of interest" description="Disordered" evidence="1">
    <location>
        <begin position="171"/>
        <end position="219"/>
    </location>
</feature>
<feature type="compositionally biased region" description="Polar residues" evidence="1">
    <location>
        <begin position="70"/>
        <end position="86"/>
    </location>
</feature>
<reference evidence="2" key="2">
    <citation type="journal article" date="2015" name="Data Brief">
        <title>Shoot transcriptome of the giant reed, Arundo donax.</title>
        <authorList>
            <person name="Barrero R.A."/>
            <person name="Guerrero F.D."/>
            <person name="Moolhuijzen P."/>
            <person name="Goolsby J.A."/>
            <person name="Tidwell J."/>
            <person name="Bellgard S.E."/>
            <person name="Bellgard M.I."/>
        </authorList>
    </citation>
    <scope>NUCLEOTIDE SEQUENCE</scope>
    <source>
        <tissue evidence="2">Shoot tissue taken approximately 20 cm above the soil surface</tissue>
    </source>
</reference>
<dbReference type="PANTHER" id="PTHR34778:SF2">
    <property type="entry name" value="OS02G0580700 PROTEIN"/>
    <property type="match status" value="1"/>
</dbReference>
<sequence length="247" mass="27116">MNRRDADLNHCSASPKLLDLLAASNMQMHKRKRSKTVRVLEVDFSDSKSDPESGNPSTLLRSTSEKSMSDSELISEMTENCSDTPTRNNGPVVLCITENLMHQTDANNGQFESENSSNVLLQSTKSEIIDYGNLLVDQPEHRAPDNNTAMWKEVNEDGSCILASDKADASTVSSLGKEENLKAPSGIPMQAAEKPEASIGSSLNKEDHAKASSGASMQTEGARHIKYTFNRRKHKCLYRQHSSVCCP</sequence>
<evidence type="ECO:0000256" key="1">
    <source>
        <dbReference type="SAM" id="MobiDB-lite"/>
    </source>
</evidence>
<dbReference type="EMBL" id="GBRH01210285">
    <property type="protein sequence ID" value="JAD87610.1"/>
    <property type="molecule type" value="Transcribed_RNA"/>
</dbReference>
<feature type="compositionally biased region" description="Polar residues" evidence="1">
    <location>
        <begin position="52"/>
        <end position="62"/>
    </location>
</feature>
<accession>A0A0A9DPR2</accession>
<dbReference type="PANTHER" id="PTHR34778">
    <property type="entry name" value="OS02G0580700 PROTEIN"/>
    <property type="match status" value="1"/>
</dbReference>
<evidence type="ECO:0000313" key="2">
    <source>
        <dbReference type="EMBL" id="JAD87610.1"/>
    </source>
</evidence>
<dbReference type="AlphaFoldDB" id="A0A0A9DPR2"/>
<name>A0A0A9DPR2_ARUDO</name>
<protein>
    <submittedName>
        <fullName evidence="2">Uncharacterized protein</fullName>
    </submittedName>
</protein>
<organism evidence="2">
    <name type="scientific">Arundo donax</name>
    <name type="common">Giant reed</name>
    <name type="synonym">Donax arundinaceus</name>
    <dbReference type="NCBI Taxonomy" id="35708"/>
    <lineage>
        <taxon>Eukaryota</taxon>
        <taxon>Viridiplantae</taxon>
        <taxon>Streptophyta</taxon>
        <taxon>Embryophyta</taxon>
        <taxon>Tracheophyta</taxon>
        <taxon>Spermatophyta</taxon>
        <taxon>Magnoliopsida</taxon>
        <taxon>Liliopsida</taxon>
        <taxon>Poales</taxon>
        <taxon>Poaceae</taxon>
        <taxon>PACMAD clade</taxon>
        <taxon>Arundinoideae</taxon>
        <taxon>Arundineae</taxon>
        <taxon>Arundo</taxon>
    </lineage>
</organism>
<proteinExistence type="predicted"/>
<feature type="region of interest" description="Disordered" evidence="1">
    <location>
        <begin position="44"/>
        <end position="86"/>
    </location>
</feature>